<evidence type="ECO:0000313" key="2">
    <source>
        <dbReference type="Proteomes" id="UP001158067"/>
    </source>
</evidence>
<dbReference type="EMBL" id="FXUG01000010">
    <property type="protein sequence ID" value="SMP66692.1"/>
    <property type="molecule type" value="Genomic_DNA"/>
</dbReference>
<comment type="caution">
    <text evidence="1">The sequence shown here is derived from an EMBL/GenBank/DDBJ whole genome shotgun (WGS) entry which is preliminary data.</text>
</comment>
<keyword evidence="2" id="KW-1185">Reference proteome</keyword>
<sequence length="43" mass="4689">MACTLLACCLSKIAEDAIIERTLLYEPLAKNRRNPIPSGGDLD</sequence>
<name>A0ABY1QBJ3_9BACT</name>
<protein>
    <submittedName>
        <fullName evidence="1">Uncharacterized protein</fullName>
    </submittedName>
</protein>
<evidence type="ECO:0000313" key="1">
    <source>
        <dbReference type="EMBL" id="SMP66692.1"/>
    </source>
</evidence>
<proteinExistence type="predicted"/>
<gene>
    <name evidence="1" type="ORF">SAMN06265222_11027</name>
</gene>
<organism evidence="1 2">
    <name type="scientific">Neorhodopirellula lusitana</name>
    <dbReference type="NCBI Taxonomy" id="445327"/>
    <lineage>
        <taxon>Bacteria</taxon>
        <taxon>Pseudomonadati</taxon>
        <taxon>Planctomycetota</taxon>
        <taxon>Planctomycetia</taxon>
        <taxon>Pirellulales</taxon>
        <taxon>Pirellulaceae</taxon>
        <taxon>Neorhodopirellula</taxon>
    </lineage>
</organism>
<dbReference type="Proteomes" id="UP001158067">
    <property type="component" value="Unassembled WGS sequence"/>
</dbReference>
<accession>A0ABY1QBJ3</accession>
<reference evidence="1 2" key="1">
    <citation type="submission" date="2017-05" db="EMBL/GenBank/DDBJ databases">
        <authorList>
            <person name="Varghese N."/>
            <person name="Submissions S."/>
        </authorList>
    </citation>
    <scope>NUCLEOTIDE SEQUENCE [LARGE SCALE GENOMIC DNA]</scope>
    <source>
        <strain evidence="1 2">DSM 25457</strain>
    </source>
</reference>